<dbReference type="Proteomes" id="UP000054925">
    <property type="component" value="Unassembled WGS sequence"/>
</dbReference>
<comment type="similarity">
    <text evidence="1">Belongs to the 'phage' integrase family.</text>
</comment>
<dbReference type="PANTHER" id="PTHR30349:SF41">
    <property type="entry name" value="INTEGRASE_RECOMBINASE PROTEIN MJ0367-RELATED"/>
    <property type="match status" value="1"/>
</dbReference>
<evidence type="ECO:0000256" key="5">
    <source>
        <dbReference type="PROSITE-ProRule" id="PRU01248"/>
    </source>
</evidence>
<evidence type="ECO:0000256" key="4">
    <source>
        <dbReference type="ARBA" id="ARBA00023172"/>
    </source>
</evidence>
<dbReference type="RefSeq" id="WP_087659540.1">
    <property type="nucleotide sequence ID" value="NZ_FCOL02000058.1"/>
</dbReference>
<dbReference type="InterPro" id="IPR050090">
    <property type="entry name" value="Tyrosine_recombinase_XerCD"/>
</dbReference>
<name>A0A158KKB4_9BURK</name>
<dbReference type="PROSITE" id="PS51900">
    <property type="entry name" value="CB"/>
    <property type="match status" value="1"/>
</dbReference>
<dbReference type="InterPro" id="IPR022169">
    <property type="entry name" value="DUF3701"/>
</dbReference>
<dbReference type="InterPro" id="IPR002104">
    <property type="entry name" value="Integrase_catalytic"/>
</dbReference>
<evidence type="ECO:0000256" key="1">
    <source>
        <dbReference type="ARBA" id="ARBA00008857"/>
    </source>
</evidence>
<evidence type="ECO:0000313" key="8">
    <source>
        <dbReference type="EMBL" id="SAL81000.1"/>
    </source>
</evidence>
<evidence type="ECO:0000256" key="3">
    <source>
        <dbReference type="ARBA" id="ARBA00023125"/>
    </source>
</evidence>
<keyword evidence="2" id="KW-0229">DNA integration</keyword>
<dbReference type="Pfam" id="PF12482">
    <property type="entry name" value="DUF3701"/>
    <property type="match status" value="1"/>
</dbReference>
<gene>
    <name evidence="8" type="ORF">AWB67_05736</name>
</gene>
<accession>A0A158KKB4</accession>
<dbReference type="GO" id="GO:0015074">
    <property type="term" value="P:DNA integration"/>
    <property type="evidence" value="ECO:0007669"/>
    <property type="project" value="UniProtKB-KW"/>
</dbReference>
<dbReference type="SUPFAM" id="SSF56349">
    <property type="entry name" value="DNA breaking-rejoining enzymes"/>
    <property type="match status" value="1"/>
</dbReference>
<dbReference type="GO" id="GO:0003677">
    <property type="term" value="F:DNA binding"/>
    <property type="evidence" value="ECO:0007669"/>
    <property type="project" value="UniProtKB-UniRule"/>
</dbReference>
<keyword evidence="4" id="KW-0233">DNA recombination</keyword>
<organism evidence="8 9">
    <name type="scientific">Caballeronia terrestris</name>
    <dbReference type="NCBI Taxonomy" id="1226301"/>
    <lineage>
        <taxon>Bacteria</taxon>
        <taxon>Pseudomonadati</taxon>
        <taxon>Pseudomonadota</taxon>
        <taxon>Betaproteobacteria</taxon>
        <taxon>Burkholderiales</taxon>
        <taxon>Burkholderiaceae</taxon>
        <taxon>Caballeronia</taxon>
    </lineage>
</organism>
<keyword evidence="3 5" id="KW-0238">DNA-binding</keyword>
<dbReference type="Gene3D" id="1.10.443.10">
    <property type="entry name" value="Intergrase catalytic core"/>
    <property type="match status" value="1"/>
</dbReference>
<dbReference type="PANTHER" id="PTHR30349">
    <property type="entry name" value="PHAGE INTEGRASE-RELATED"/>
    <property type="match status" value="1"/>
</dbReference>
<evidence type="ECO:0000256" key="2">
    <source>
        <dbReference type="ARBA" id="ARBA00022908"/>
    </source>
</evidence>
<dbReference type="Gene3D" id="1.10.150.130">
    <property type="match status" value="1"/>
</dbReference>
<dbReference type="EMBL" id="FCOL02000058">
    <property type="protein sequence ID" value="SAL81000.1"/>
    <property type="molecule type" value="Genomic_DNA"/>
</dbReference>
<evidence type="ECO:0000313" key="9">
    <source>
        <dbReference type="Proteomes" id="UP000054925"/>
    </source>
</evidence>
<protein>
    <submittedName>
        <fullName evidence="8">Phage integrase family protein</fullName>
    </submittedName>
</protein>
<dbReference type="AlphaFoldDB" id="A0A158KKB4"/>
<dbReference type="OrthoDB" id="8610787at2"/>
<dbReference type="Pfam" id="PF00589">
    <property type="entry name" value="Phage_integrase"/>
    <property type="match status" value="1"/>
</dbReference>
<dbReference type="PROSITE" id="PS51898">
    <property type="entry name" value="TYR_RECOMBINASE"/>
    <property type="match status" value="1"/>
</dbReference>
<evidence type="ECO:0000259" key="6">
    <source>
        <dbReference type="PROSITE" id="PS51898"/>
    </source>
</evidence>
<comment type="caution">
    <text evidence="8">The sequence shown here is derived from an EMBL/GenBank/DDBJ whole genome shotgun (WGS) entry which is preliminary data.</text>
</comment>
<proteinExistence type="inferred from homology"/>
<reference evidence="8" key="1">
    <citation type="submission" date="2016-01" db="EMBL/GenBank/DDBJ databases">
        <authorList>
            <person name="Peeters C."/>
        </authorList>
    </citation>
    <scope>NUCLEOTIDE SEQUENCE [LARGE SCALE GENOMIC DNA]</scope>
    <source>
        <strain evidence="8">LMG 22937</strain>
    </source>
</reference>
<dbReference type="GO" id="GO:0006310">
    <property type="term" value="P:DNA recombination"/>
    <property type="evidence" value="ECO:0007669"/>
    <property type="project" value="UniProtKB-KW"/>
</dbReference>
<dbReference type="InterPro" id="IPR044068">
    <property type="entry name" value="CB"/>
</dbReference>
<evidence type="ECO:0000259" key="7">
    <source>
        <dbReference type="PROSITE" id="PS51900"/>
    </source>
</evidence>
<dbReference type="InterPro" id="IPR010998">
    <property type="entry name" value="Integrase_recombinase_N"/>
</dbReference>
<feature type="domain" description="Core-binding (CB)" evidence="7">
    <location>
        <begin position="220"/>
        <end position="324"/>
    </location>
</feature>
<dbReference type="InterPro" id="IPR013762">
    <property type="entry name" value="Integrase-like_cat_sf"/>
</dbReference>
<feature type="domain" description="Tyr recombinase" evidence="6">
    <location>
        <begin position="348"/>
        <end position="559"/>
    </location>
</feature>
<sequence length="565" mass="63884">MKQSHRIGQHGQTYVGFPDHASLAALRAWCEGLSARAAVERYLSHRRIQAQSSRGMLGRIRRRLIDIAQANGRDDLAAVFRDGNADHAGRGMPVHRAIEALRELQDREPQISDDLGLWLAPRASLPLKQMGVTTFAELTLRVPRRHHWWSEMVGIGPASAHRIEAFFSRYPSLTESARQLVERSQPTRRVVWRDVMAARSRDGSRGRYRAPRARCLLSVTTDREAIEAWLSLHEPATTSRTYRKEAERLLLWANVERKRALSSLNTSDAIAYRAFLRSPEPRDQWIGSRQTRLSDEWCPFFGRLSSSSVAYALSVLSALFRWLVEQQYVVANPFAGVSAGSTRATASICVRSLHDEEWQFARHVANDLSTQHGWSLEAAQRLRFILDFQLATGLRANELIHARIGDVIFGDAADNWLRVVGKGRRSARVALPPLAMQALQTYLHQRGLQADPRHCSRTLPLVPAFGQDHSVSISGTRLRTVLKRFFRLVAEQIRPTDSVVAHKLEQASPHWIRHTHATRALARGVELRSVRDNLRHASIATTSRYVHGDERLRMQQVSIAFAAEG</sequence>
<dbReference type="InterPro" id="IPR011010">
    <property type="entry name" value="DNA_brk_join_enz"/>
</dbReference>
<keyword evidence="9" id="KW-1185">Reference proteome</keyword>
<dbReference type="CDD" id="cd00397">
    <property type="entry name" value="DNA_BRE_C"/>
    <property type="match status" value="1"/>
</dbReference>